<protein>
    <submittedName>
        <fullName evidence="1">Uncharacterized protein</fullName>
    </submittedName>
</protein>
<sequence>MGRRTSSRSPDSTFADAPRLFAIVEEYGEAEDARVAGYGLAYPDRAEVGSVEGGFRLSSESAESARMVFEISSRSAGTRRAHVVWLGETAAPSVAGGMEICDR</sequence>
<dbReference type="AlphaFoldDB" id="A0A7W9HEH8"/>
<accession>A0A7W9HEH8</accession>
<keyword evidence="2" id="KW-1185">Reference proteome</keyword>
<evidence type="ECO:0000313" key="1">
    <source>
        <dbReference type="EMBL" id="MBB5800797.1"/>
    </source>
</evidence>
<dbReference type="Proteomes" id="UP000552097">
    <property type="component" value="Unassembled WGS sequence"/>
</dbReference>
<evidence type="ECO:0000313" key="2">
    <source>
        <dbReference type="Proteomes" id="UP000552097"/>
    </source>
</evidence>
<gene>
    <name evidence="1" type="ORF">F4560_000565</name>
</gene>
<organism evidence="1 2">
    <name type="scientific">Saccharothrix ecbatanensis</name>
    <dbReference type="NCBI Taxonomy" id="1105145"/>
    <lineage>
        <taxon>Bacteria</taxon>
        <taxon>Bacillati</taxon>
        <taxon>Actinomycetota</taxon>
        <taxon>Actinomycetes</taxon>
        <taxon>Pseudonocardiales</taxon>
        <taxon>Pseudonocardiaceae</taxon>
        <taxon>Saccharothrix</taxon>
    </lineage>
</organism>
<comment type="caution">
    <text evidence="1">The sequence shown here is derived from an EMBL/GenBank/DDBJ whole genome shotgun (WGS) entry which is preliminary data.</text>
</comment>
<reference evidence="1 2" key="1">
    <citation type="submission" date="2020-08" db="EMBL/GenBank/DDBJ databases">
        <title>Sequencing the genomes of 1000 actinobacteria strains.</title>
        <authorList>
            <person name="Klenk H.-P."/>
        </authorList>
    </citation>
    <scope>NUCLEOTIDE SEQUENCE [LARGE SCALE GENOMIC DNA]</scope>
    <source>
        <strain evidence="1 2">DSM 45486</strain>
    </source>
</reference>
<dbReference type="RefSeq" id="WP_184915772.1">
    <property type="nucleotide sequence ID" value="NZ_JACHMO010000001.1"/>
</dbReference>
<name>A0A7W9HEH8_9PSEU</name>
<dbReference type="EMBL" id="JACHMO010000001">
    <property type="protein sequence ID" value="MBB5800797.1"/>
    <property type="molecule type" value="Genomic_DNA"/>
</dbReference>
<proteinExistence type="predicted"/>